<dbReference type="EMBL" id="NHYE01001394">
    <property type="protein sequence ID" value="PPQ96141.1"/>
    <property type="molecule type" value="Genomic_DNA"/>
</dbReference>
<dbReference type="OrthoDB" id="2266637at2759"/>
<accession>A0A409XZJ7</accession>
<organism evidence="2 3">
    <name type="scientific">Gymnopilus dilepis</name>
    <dbReference type="NCBI Taxonomy" id="231916"/>
    <lineage>
        <taxon>Eukaryota</taxon>
        <taxon>Fungi</taxon>
        <taxon>Dikarya</taxon>
        <taxon>Basidiomycota</taxon>
        <taxon>Agaricomycotina</taxon>
        <taxon>Agaricomycetes</taxon>
        <taxon>Agaricomycetidae</taxon>
        <taxon>Agaricales</taxon>
        <taxon>Agaricineae</taxon>
        <taxon>Hymenogastraceae</taxon>
        <taxon>Gymnopilus</taxon>
    </lineage>
</organism>
<dbReference type="SUPFAM" id="SSF46689">
    <property type="entry name" value="Homeodomain-like"/>
    <property type="match status" value="1"/>
</dbReference>
<dbReference type="STRING" id="231916.A0A409XZJ7"/>
<dbReference type="Proteomes" id="UP000284706">
    <property type="component" value="Unassembled WGS sequence"/>
</dbReference>
<reference evidence="2 3" key="1">
    <citation type="journal article" date="2018" name="Evol. Lett.">
        <title>Horizontal gene cluster transfer increased hallucinogenic mushroom diversity.</title>
        <authorList>
            <person name="Reynolds H.T."/>
            <person name="Vijayakumar V."/>
            <person name="Gluck-Thaler E."/>
            <person name="Korotkin H.B."/>
            <person name="Matheny P.B."/>
            <person name="Slot J.C."/>
        </authorList>
    </citation>
    <scope>NUCLEOTIDE SEQUENCE [LARGE SCALE GENOMIC DNA]</scope>
    <source>
        <strain evidence="2 3">SRW20</strain>
    </source>
</reference>
<protein>
    <recommendedName>
        <fullName evidence="1">Terminase ATPase subunit N-terminal domain-containing protein</fullName>
    </recommendedName>
</protein>
<evidence type="ECO:0000313" key="3">
    <source>
        <dbReference type="Proteomes" id="UP000284706"/>
    </source>
</evidence>
<comment type="caution">
    <text evidence="2">The sequence shown here is derived from an EMBL/GenBank/DDBJ whole genome shotgun (WGS) entry which is preliminary data.</text>
</comment>
<proteinExistence type="predicted"/>
<evidence type="ECO:0000259" key="1">
    <source>
        <dbReference type="Pfam" id="PF06056"/>
    </source>
</evidence>
<dbReference type="Pfam" id="PF06056">
    <property type="entry name" value="Terminase_5"/>
    <property type="match status" value="1"/>
</dbReference>
<dbReference type="AlphaFoldDB" id="A0A409XZJ7"/>
<keyword evidence="3" id="KW-1185">Reference proteome</keyword>
<dbReference type="InterPro" id="IPR010332">
    <property type="entry name" value="ATPase_terminase-su_N"/>
</dbReference>
<dbReference type="InParanoid" id="A0A409XZJ7"/>
<evidence type="ECO:0000313" key="2">
    <source>
        <dbReference type="EMBL" id="PPQ96141.1"/>
    </source>
</evidence>
<name>A0A409XZJ7_9AGAR</name>
<dbReference type="InterPro" id="IPR009057">
    <property type="entry name" value="Homeodomain-like_sf"/>
</dbReference>
<feature type="domain" description="Terminase ATPase subunit N-terminal" evidence="1">
    <location>
        <begin position="21"/>
        <end position="63"/>
    </location>
</feature>
<gene>
    <name evidence="2" type="ORF">CVT26_004776</name>
</gene>
<sequence>MAKRKISPDLKECAIRLGELGWDVQLIAETLCVSPASVYRWRNIFEEIQSVTRPSSGLAGRLLSLHGGGMS</sequence>